<evidence type="ECO:0000313" key="1">
    <source>
        <dbReference type="EnsemblPlants" id="Zm00001eb163640_P001"/>
    </source>
</evidence>
<dbReference type="Proteomes" id="UP000007305">
    <property type="component" value="Chromosome 3"/>
</dbReference>
<accession>A0A804NIY4</accession>
<organism evidence="1 2">
    <name type="scientific">Zea mays</name>
    <name type="common">Maize</name>
    <dbReference type="NCBI Taxonomy" id="4577"/>
    <lineage>
        <taxon>Eukaryota</taxon>
        <taxon>Viridiplantae</taxon>
        <taxon>Streptophyta</taxon>
        <taxon>Embryophyta</taxon>
        <taxon>Tracheophyta</taxon>
        <taxon>Spermatophyta</taxon>
        <taxon>Magnoliopsida</taxon>
        <taxon>Liliopsida</taxon>
        <taxon>Poales</taxon>
        <taxon>Poaceae</taxon>
        <taxon>PACMAD clade</taxon>
        <taxon>Panicoideae</taxon>
        <taxon>Andropogonodae</taxon>
        <taxon>Andropogoneae</taxon>
        <taxon>Tripsacinae</taxon>
        <taxon>Zea</taxon>
    </lineage>
</organism>
<dbReference type="InParanoid" id="A0A804NIY4"/>
<dbReference type="FunCoup" id="A0A804NIY4">
    <property type="interactions" value="744"/>
</dbReference>
<dbReference type="EnsemblPlants" id="Zm00001eb163640_T001">
    <property type="protein sequence ID" value="Zm00001eb163640_P001"/>
    <property type="gene ID" value="Zm00001eb163640"/>
</dbReference>
<dbReference type="Gramene" id="Zm00001eb163640_T001">
    <property type="protein sequence ID" value="Zm00001eb163640_P001"/>
    <property type="gene ID" value="Zm00001eb163640"/>
</dbReference>
<reference evidence="1" key="3">
    <citation type="submission" date="2021-05" db="UniProtKB">
        <authorList>
            <consortium name="EnsemblPlants"/>
        </authorList>
    </citation>
    <scope>IDENTIFICATION</scope>
    <source>
        <strain evidence="1">cv. B73</strain>
    </source>
</reference>
<protein>
    <submittedName>
        <fullName evidence="1">Uncharacterized protein</fullName>
    </submittedName>
</protein>
<dbReference type="AlphaFoldDB" id="A0A804NIY4"/>
<name>A0A804NIY4_MAIZE</name>
<evidence type="ECO:0007829" key="3">
    <source>
        <dbReference type="PeptideAtlas" id="A0A804NIY4"/>
    </source>
</evidence>
<proteinExistence type="evidence at protein level"/>
<reference evidence="1" key="2">
    <citation type="submission" date="2019-07" db="EMBL/GenBank/DDBJ databases">
        <authorList>
            <person name="Seetharam A."/>
            <person name="Woodhouse M."/>
            <person name="Cannon E."/>
        </authorList>
    </citation>
    <scope>NUCLEOTIDE SEQUENCE [LARGE SCALE GENOMIC DNA]</scope>
    <source>
        <strain evidence="1">cv. B73</strain>
    </source>
</reference>
<reference evidence="2" key="1">
    <citation type="submission" date="2015-12" db="EMBL/GenBank/DDBJ databases">
        <title>Update maize B73 reference genome by single molecule sequencing technologies.</title>
        <authorList>
            <consortium name="Maize Genome Sequencing Project"/>
            <person name="Ware D."/>
        </authorList>
    </citation>
    <scope>NUCLEOTIDE SEQUENCE [LARGE SCALE GENOMIC DNA]</scope>
    <source>
        <strain evidence="2">cv. B73</strain>
    </source>
</reference>
<keyword evidence="2" id="KW-1185">Reference proteome</keyword>
<keyword evidence="3" id="KW-1267">Proteomics identification</keyword>
<sequence length="202" mass="21113">MQTSDGKQAAEIRRTRRHYFRGPFRRPTPTNRAYRMASGGAFPVQLLHLPGGVGGGGGHWSNLGAAYAAVTFLRPQGKSLVLYAAGPDADGQCQQQHPQGRIVFAYPILPGDAFERLDGATLSWAEPESGAEFALCFVDEAACAAVCGAISASVSSRVSPAAGVEGVAERLARLRVAREEAAPALGGADIAARLAQLSIGRP</sequence>
<evidence type="ECO:0000313" key="2">
    <source>
        <dbReference type="Proteomes" id="UP000007305"/>
    </source>
</evidence>